<dbReference type="Gene3D" id="3.10.570.10">
    <property type="entry name" value="sex pheromone staph- cam373 precursor domain"/>
    <property type="match status" value="1"/>
</dbReference>
<dbReference type="Pfam" id="PF07537">
    <property type="entry name" value="CamS"/>
    <property type="match status" value="1"/>
</dbReference>
<dbReference type="InterPro" id="IPR011426">
    <property type="entry name" value="CamS"/>
</dbReference>
<evidence type="ECO:0000256" key="1">
    <source>
        <dbReference type="SAM" id="SignalP"/>
    </source>
</evidence>
<dbReference type="AlphaFoldDB" id="A0A9X9AKP5"/>
<proteinExistence type="predicted"/>
<comment type="caution">
    <text evidence="2">The sequence shown here is derived from an EMBL/GenBank/DDBJ whole genome shotgun (WGS) entry which is preliminary data.</text>
</comment>
<protein>
    <submittedName>
        <fullName evidence="2">CamS family sex pheromone protein</fullName>
    </submittedName>
</protein>
<keyword evidence="1" id="KW-0732">Signal</keyword>
<feature type="non-terminal residue" evidence="2">
    <location>
        <position position="141"/>
    </location>
</feature>
<organism evidence="2 3">
    <name type="scientific">Bacillus cereus</name>
    <dbReference type="NCBI Taxonomy" id="1396"/>
    <lineage>
        <taxon>Bacteria</taxon>
        <taxon>Bacillati</taxon>
        <taxon>Bacillota</taxon>
        <taxon>Bacilli</taxon>
        <taxon>Bacillales</taxon>
        <taxon>Bacillaceae</taxon>
        <taxon>Bacillus</taxon>
        <taxon>Bacillus cereus group</taxon>
    </lineage>
</organism>
<feature type="signal peptide" evidence="1">
    <location>
        <begin position="1"/>
        <end position="21"/>
    </location>
</feature>
<name>A0A9X9AKP5_BACCE</name>
<sequence>MKKIALAVLSLGLLVSGCSAGADKDEKVAEKSGKAKEQSVVPKYAMSDEYYKTTIPFDGGKARGLVVQGVNNRLDIDEFETGLMRIAKESFSTKDYFFKGGDTLEAQYVQMLVKRKRTNAEQKELEDTLKKDAVKFPNIGL</sequence>
<dbReference type="Proteomes" id="UP000308444">
    <property type="component" value="Unassembled WGS sequence"/>
</dbReference>
<accession>A0A9X9AKP5</accession>
<dbReference type="EMBL" id="SZOH01000033">
    <property type="protein sequence ID" value="TKJ08547.1"/>
    <property type="molecule type" value="Genomic_DNA"/>
</dbReference>
<dbReference type="PROSITE" id="PS51257">
    <property type="entry name" value="PROKAR_LIPOPROTEIN"/>
    <property type="match status" value="1"/>
</dbReference>
<gene>
    <name evidence="2" type="ORF">FC695_00700</name>
</gene>
<feature type="chain" id="PRO_5040725243" evidence="1">
    <location>
        <begin position="22"/>
        <end position="141"/>
    </location>
</feature>
<evidence type="ECO:0000313" key="2">
    <source>
        <dbReference type="EMBL" id="TKJ08547.1"/>
    </source>
</evidence>
<evidence type="ECO:0000313" key="3">
    <source>
        <dbReference type="Proteomes" id="UP000308444"/>
    </source>
</evidence>
<reference evidence="2 3" key="1">
    <citation type="journal article" date="2019" name="Environ. Microbiol.">
        <title>An active ?-lactamase is a part of an orchestrated cell wall stress resistance network of Bacillus subtilis and related rhizosphere species.</title>
        <authorList>
            <person name="Bucher T."/>
            <person name="Keren-Paz A."/>
            <person name="Hausser J."/>
            <person name="Olender T."/>
            <person name="Cytryn E."/>
            <person name="Kolodkin-Gal I."/>
        </authorList>
    </citation>
    <scope>NUCLEOTIDE SEQUENCE [LARGE SCALE GENOMIC DNA]</scope>
    <source>
        <strain evidence="2 3">I32</strain>
    </source>
</reference>